<feature type="domain" description="Methyl-accepting transducer" evidence="3">
    <location>
        <begin position="150"/>
        <end position="243"/>
    </location>
</feature>
<reference evidence="4 5" key="1">
    <citation type="submission" date="2018-10" db="EMBL/GenBank/DDBJ databases">
        <title>Draft genome of Fastidiocella sp. strain 375T, a bacterium isolated from a karstic cave dripping water.</title>
        <authorList>
            <person name="Coelho C."/>
            <person name="Verissimo A."/>
            <person name="Tiago I."/>
        </authorList>
    </citation>
    <scope>NUCLEOTIDE SEQUENCE [LARGE SCALE GENOMIC DNA]</scope>
    <source>
        <strain evidence="4 5">CAVE-375</strain>
    </source>
</reference>
<dbReference type="PROSITE" id="PS50111">
    <property type="entry name" value="CHEMOTAXIS_TRANSDUC_2"/>
    <property type="match status" value="1"/>
</dbReference>
<evidence type="ECO:0000256" key="1">
    <source>
        <dbReference type="ARBA" id="ARBA00023224"/>
    </source>
</evidence>
<comment type="caution">
    <text evidence="4">The sequence shown here is derived from an EMBL/GenBank/DDBJ whole genome shotgun (WGS) entry which is preliminary data.</text>
</comment>
<evidence type="ECO:0000313" key="4">
    <source>
        <dbReference type="EMBL" id="RXZ45079.1"/>
    </source>
</evidence>
<dbReference type="Pfam" id="PF00015">
    <property type="entry name" value="MCPsignal"/>
    <property type="match status" value="1"/>
</dbReference>
<dbReference type="SMART" id="SM00283">
    <property type="entry name" value="MA"/>
    <property type="match status" value="1"/>
</dbReference>
<dbReference type="PANTHER" id="PTHR32089:SF41">
    <property type="entry name" value="METHYL-ACCEPTING CHEMOTAXIS PROTEIN"/>
    <property type="match status" value="1"/>
</dbReference>
<keyword evidence="1 2" id="KW-0807">Transducer</keyword>
<sequence length="357" mass="37680">MLALALAVLAWTGLPAWAVGLAGALALLVSAWSPRAEAPSSDSAEQGKEAAVDDEQAKYWAFAGEQAALAHGDVTRVRSLLDEAIGGLLNSFNGLHRETLRQLDVAESLAHGGAGAEGVTFEGFVDEVQGTLGGFVEKTAQNSRLAMRLVERMEKIGREIASATRVLDDIHAITSQTNMLALNAAIEAARAGEQGRGFAVVADEVRKLSARTDSFNQEIRTLVDTVSQSVNDAGGLLNQLASQDMMFTLQAKERLEETSGHIVALNSRMNESIGALHGGVGDLAHHVGGAVRSLQFQDMVTQLLGHVGARLEGVVQAMEDAGGAPGSADARLAELRQKMEHNPVNQQAMNSGSVELF</sequence>
<name>A0ABY0FFJ7_9NEIS</name>
<accession>A0ABY0FFJ7</accession>
<protein>
    <submittedName>
        <fullName evidence="4">Chemotaxis protein</fullName>
    </submittedName>
</protein>
<gene>
    <name evidence="4" type="ORF">EBB06_04085</name>
</gene>
<dbReference type="EMBL" id="REGR01000002">
    <property type="protein sequence ID" value="RXZ45079.1"/>
    <property type="molecule type" value="Genomic_DNA"/>
</dbReference>
<dbReference type="Proteomes" id="UP000290682">
    <property type="component" value="Unassembled WGS sequence"/>
</dbReference>
<keyword evidence="5" id="KW-1185">Reference proteome</keyword>
<proteinExistence type="predicted"/>
<dbReference type="PANTHER" id="PTHR32089">
    <property type="entry name" value="METHYL-ACCEPTING CHEMOTAXIS PROTEIN MCPB"/>
    <property type="match status" value="1"/>
</dbReference>
<dbReference type="InterPro" id="IPR004089">
    <property type="entry name" value="MCPsignal_dom"/>
</dbReference>
<dbReference type="SUPFAM" id="SSF58104">
    <property type="entry name" value="Methyl-accepting chemotaxis protein (MCP) signaling domain"/>
    <property type="match status" value="1"/>
</dbReference>
<evidence type="ECO:0000313" key="5">
    <source>
        <dbReference type="Proteomes" id="UP000290682"/>
    </source>
</evidence>
<evidence type="ECO:0000256" key="2">
    <source>
        <dbReference type="PROSITE-ProRule" id="PRU00284"/>
    </source>
</evidence>
<dbReference type="Gene3D" id="1.10.287.950">
    <property type="entry name" value="Methyl-accepting chemotaxis protein"/>
    <property type="match status" value="1"/>
</dbReference>
<organism evidence="4 5">
    <name type="scientific">Crenobacter cavernae</name>
    <dbReference type="NCBI Taxonomy" id="2290923"/>
    <lineage>
        <taxon>Bacteria</taxon>
        <taxon>Pseudomonadati</taxon>
        <taxon>Pseudomonadota</taxon>
        <taxon>Betaproteobacteria</taxon>
        <taxon>Neisseriales</taxon>
        <taxon>Neisseriaceae</taxon>
        <taxon>Crenobacter</taxon>
    </lineage>
</organism>
<evidence type="ECO:0000259" key="3">
    <source>
        <dbReference type="PROSITE" id="PS50111"/>
    </source>
</evidence>